<keyword evidence="4 12" id="KW-0328">Glycosyltransferase</keyword>
<evidence type="ECO:0000256" key="13">
    <source>
        <dbReference type="SAM" id="MobiDB-lite"/>
    </source>
</evidence>
<dbReference type="FunFam" id="3.40.50.11660:FF:000002">
    <property type="entry name" value="Alpha-(1,3)-fucosyltransferase"/>
    <property type="match status" value="1"/>
</dbReference>
<evidence type="ECO:0000256" key="9">
    <source>
        <dbReference type="ARBA" id="ARBA00023034"/>
    </source>
</evidence>
<keyword evidence="14" id="KW-0732">Signal</keyword>
<dbReference type="EMBL" id="CAXITT010000259">
    <property type="protein sequence ID" value="CAL1537365.1"/>
    <property type="molecule type" value="Genomic_DNA"/>
</dbReference>
<evidence type="ECO:0000259" key="16">
    <source>
        <dbReference type="Pfam" id="PF17039"/>
    </source>
</evidence>
<dbReference type="GO" id="GO:0008417">
    <property type="term" value="F:fucosyltransferase activity"/>
    <property type="evidence" value="ECO:0007669"/>
    <property type="project" value="InterPro"/>
</dbReference>
<keyword evidence="6 12" id="KW-0812">Transmembrane</keyword>
<feature type="domain" description="Fucosyltransferase C-terminal" evidence="15">
    <location>
        <begin position="312"/>
        <end position="487"/>
    </location>
</feature>
<feature type="signal peptide" evidence="14">
    <location>
        <begin position="1"/>
        <end position="18"/>
    </location>
</feature>
<proteinExistence type="inferred from homology"/>
<evidence type="ECO:0000256" key="12">
    <source>
        <dbReference type="RuleBase" id="RU003832"/>
    </source>
</evidence>
<evidence type="ECO:0000256" key="3">
    <source>
        <dbReference type="ARBA" id="ARBA00008919"/>
    </source>
</evidence>
<keyword evidence="18" id="KW-1185">Reference proteome</keyword>
<evidence type="ECO:0000256" key="7">
    <source>
        <dbReference type="ARBA" id="ARBA00022968"/>
    </source>
</evidence>
<name>A0AAV2HTB8_LYMST</name>
<evidence type="ECO:0000256" key="2">
    <source>
        <dbReference type="ARBA" id="ARBA00004922"/>
    </source>
</evidence>
<dbReference type="InterPro" id="IPR001503">
    <property type="entry name" value="Glyco_trans_10"/>
</dbReference>
<evidence type="ECO:0000256" key="8">
    <source>
        <dbReference type="ARBA" id="ARBA00022989"/>
    </source>
</evidence>
<gene>
    <name evidence="17" type="ORF">GSLYS_00011278001</name>
</gene>
<evidence type="ECO:0000256" key="11">
    <source>
        <dbReference type="ARBA" id="ARBA00023180"/>
    </source>
</evidence>
<dbReference type="SUPFAM" id="SSF53756">
    <property type="entry name" value="UDP-Glycosyltransferase/glycogen phosphorylase"/>
    <property type="match status" value="1"/>
</dbReference>
<dbReference type="InterPro" id="IPR055270">
    <property type="entry name" value="Glyco_tran_10_C"/>
</dbReference>
<dbReference type="InterPro" id="IPR031481">
    <property type="entry name" value="Glyco_tran_10_N"/>
</dbReference>
<dbReference type="Pfam" id="PF17039">
    <property type="entry name" value="Glyco_tran_10_N"/>
    <property type="match status" value="1"/>
</dbReference>
<dbReference type="PANTHER" id="PTHR48438:SF1">
    <property type="entry name" value="ALPHA-(1,3)-FUCOSYLTRANSFERASE C-RELATED"/>
    <property type="match status" value="1"/>
</dbReference>
<dbReference type="GO" id="GO:0032580">
    <property type="term" value="C:Golgi cisterna membrane"/>
    <property type="evidence" value="ECO:0007669"/>
    <property type="project" value="UniProtKB-SubCell"/>
</dbReference>
<dbReference type="PANTHER" id="PTHR48438">
    <property type="entry name" value="ALPHA-(1,3)-FUCOSYLTRANSFERASE C-RELATED"/>
    <property type="match status" value="1"/>
</dbReference>
<evidence type="ECO:0000259" key="15">
    <source>
        <dbReference type="Pfam" id="PF00852"/>
    </source>
</evidence>
<keyword evidence="11" id="KW-0325">Glycoprotein</keyword>
<dbReference type="Pfam" id="PF00852">
    <property type="entry name" value="Glyco_transf_10"/>
    <property type="match status" value="1"/>
</dbReference>
<feature type="chain" id="PRO_5043774483" description="Fucosyltransferase" evidence="14">
    <location>
        <begin position="19"/>
        <end position="507"/>
    </location>
</feature>
<comment type="similarity">
    <text evidence="3 12">Belongs to the glycosyltransferase 10 family.</text>
</comment>
<keyword evidence="8" id="KW-1133">Transmembrane helix</keyword>
<dbReference type="AlphaFoldDB" id="A0AAV2HTB8"/>
<accession>A0AAV2HTB8</accession>
<feature type="region of interest" description="Disordered" evidence="13">
    <location>
        <begin position="76"/>
        <end position="165"/>
    </location>
</feature>
<keyword evidence="9 12" id="KW-0333">Golgi apparatus</keyword>
<evidence type="ECO:0000256" key="5">
    <source>
        <dbReference type="ARBA" id="ARBA00022679"/>
    </source>
</evidence>
<protein>
    <recommendedName>
        <fullName evidence="12">Fucosyltransferase</fullName>
        <ecNumber evidence="12">2.4.1.-</ecNumber>
    </recommendedName>
</protein>
<keyword evidence="10" id="KW-0472">Membrane</keyword>
<dbReference type="Proteomes" id="UP001497497">
    <property type="component" value="Unassembled WGS sequence"/>
</dbReference>
<keyword evidence="7" id="KW-0735">Signal-anchor</keyword>
<keyword evidence="5 12" id="KW-0808">Transferase</keyword>
<comment type="subcellular location">
    <subcellularLocation>
        <location evidence="1">Golgi apparatus membrane</location>
        <topology evidence="1">Single-pass type II membrane protein</topology>
    </subcellularLocation>
    <subcellularLocation>
        <location evidence="12">Golgi apparatus</location>
        <location evidence="12">Golgi stack membrane</location>
        <topology evidence="12">Single-pass type II membrane protein</topology>
    </subcellularLocation>
</comment>
<comment type="caution">
    <text evidence="17">The sequence shown here is derived from an EMBL/GenBank/DDBJ whole genome shotgun (WGS) entry which is preliminary data.</text>
</comment>
<reference evidence="17 18" key="1">
    <citation type="submission" date="2024-04" db="EMBL/GenBank/DDBJ databases">
        <authorList>
            <consortium name="Genoscope - CEA"/>
            <person name="William W."/>
        </authorList>
    </citation>
    <scope>NUCLEOTIDE SEQUENCE [LARGE SCALE GENOMIC DNA]</scope>
</reference>
<evidence type="ECO:0000256" key="6">
    <source>
        <dbReference type="ARBA" id="ARBA00022692"/>
    </source>
</evidence>
<evidence type="ECO:0000313" key="18">
    <source>
        <dbReference type="Proteomes" id="UP001497497"/>
    </source>
</evidence>
<dbReference type="Gene3D" id="3.40.50.11660">
    <property type="entry name" value="Glycosyl transferase family 10, C-terminal domain"/>
    <property type="match status" value="1"/>
</dbReference>
<dbReference type="InterPro" id="IPR038577">
    <property type="entry name" value="GT10-like_C_sf"/>
</dbReference>
<organism evidence="17 18">
    <name type="scientific">Lymnaea stagnalis</name>
    <name type="common">Great pond snail</name>
    <name type="synonym">Helix stagnalis</name>
    <dbReference type="NCBI Taxonomy" id="6523"/>
    <lineage>
        <taxon>Eukaryota</taxon>
        <taxon>Metazoa</taxon>
        <taxon>Spiralia</taxon>
        <taxon>Lophotrochozoa</taxon>
        <taxon>Mollusca</taxon>
        <taxon>Gastropoda</taxon>
        <taxon>Heterobranchia</taxon>
        <taxon>Euthyneura</taxon>
        <taxon>Panpulmonata</taxon>
        <taxon>Hygrophila</taxon>
        <taxon>Lymnaeoidea</taxon>
        <taxon>Lymnaeidae</taxon>
        <taxon>Lymnaea</taxon>
    </lineage>
</organism>
<evidence type="ECO:0000256" key="14">
    <source>
        <dbReference type="SAM" id="SignalP"/>
    </source>
</evidence>
<comment type="pathway">
    <text evidence="2">Protein modification; protein glycosylation.</text>
</comment>
<feature type="domain" description="Fucosyltransferase N-terminal" evidence="16">
    <location>
        <begin position="210"/>
        <end position="294"/>
    </location>
</feature>
<dbReference type="EC" id="2.4.1.-" evidence="12"/>
<evidence type="ECO:0000256" key="1">
    <source>
        <dbReference type="ARBA" id="ARBA00004323"/>
    </source>
</evidence>
<dbReference type="GO" id="GO:0000139">
    <property type="term" value="C:Golgi membrane"/>
    <property type="evidence" value="ECO:0007669"/>
    <property type="project" value="UniProtKB-SubCell"/>
</dbReference>
<evidence type="ECO:0000313" key="17">
    <source>
        <dbReference type="EMBL" id="CAL1537365.1"/>
    </source>
</evidence>
<sequence>MLTKKSLLLGLGVFCITAVILEEVHQMSVHRSGKDDPVSAYVGDSFAHNEVNDPTRHGAADDKVRLLDNGHQVVNRNAKNEVGGGGDGAQQEDLTDNVTNGARVDVKVTGERGQGGGREGSGSSERTFDTKAEVSNDATPAEPQLLDSRSAADDGGYDDSFEKERERLRRSPYIYDEEREKERMSMIRAQRTVKKISGFLPHDTGFNRKSFQRCPYDKCQVVDSMAQADAVLFRASAIRTYRLPSHSRPPGQRWVMFTSDPAIKNYAFDRKDVGSNFNWTITYQQDSDFPNPFGKLQRRKLPDKDYDAIYEGKVNNTAWFVSHCETWSRREVYVDRMQKILPVDIFGGCSDRRCGVIHYRTSDGSLCLPMLTKQYKFYLAFENSFCKDYLTEKFFKLFQDVDVIPVVRGGFDYKRYLPSGIFVDAADFKGPEALAKYLLRLGNDKIEYVKMLKRKDRWMTIYGEGLLCKVCEALHTAGDKKGFIPDLVKKFNGDPSYCWTPADLGDP</sequence>
<evidence type="ECO:0000256" key="10">
    <source>
        <dbReference type="ARBA" id="ARBA00023136"/>
    </source>
</evidence>
<evidence type="ECO:0000256" key="4">
    <source>
        <dbReference type="ARBA" id="ARBA00022676"/>
    </source>
</evidence>